<dbReference type="AlphaFoldDB" id="A0A1X6Z7H8"/>
<name>A0A1X6Z7H8_9RHOB</name>
<evidence type="ECO:0000313" key="1">
    <source>
        <dbReference type="EMBL" id="SLN42375.1"/>
    </source>
</evidence>
<accession>A0A1X6Z7H8</accession>
<dbReference type="Proteomes" id="UP000193778">
    <property type="component" value="Unassembled WGS sequence"/>
</dbReference>
<sequence>MMRNVLNRLKALWPARPAQTLEEAAETALLVYPRCC</sequence>
<organism evidence="1 2">
    <name type="scientific">Ruegeria meonggei</name>
    <dbReference type="NCBI Taxonomy" id="1446476"/>
    <lineage>
        <taxon>Bacteria</taxon>
        <taxon>Pseudomonadati</taxon>
        <taxon>Pseudomonadota</taxon>
        <taxon>Alphaproteobacteria</taxon>
        <taxon>Rhodobacterales</taxon>
        <taxon>Roseobacteraceae</taxon>
        <taxon>Ruegeria</taxon>
    </lineage>
</organism>
<proteinExistence type="predicted"/>
<protein>
    <submittedName>
        <fullName evidence="1">Uncharacterized protein</fullName>
    </submittedName>
</protein>
<keyword evidence="2" id="KW-1185">Reference proteome</keyword>
<gene>
    <name evidence="1" type="ORF">RUM8411_01883</name>
</gene>
<reference evidence="2" key="1">
    <citation type="submission" date="2017-03" db="EMBL/GenBank/DDBJ databases">
        <authorList>
            <person name="Rodrigo-Torres L."/>
            <person name="Arahal R.D."/>
            <person name="Lucena T."/>
        </authorList>
    </citation>
    <scope>NUCLEOTIDE SEQUENCE [LARGE SCALE GENOMIC DNA]</scope>
    <source>
        <strain evidence="2">CECT 8411</strain>
    </source>
</reference>
<dbReference type="EMBL" id="FWFP01000005">
    <property type="protein sequence ID" value="SLN42375.1"/>
    <property type="molecule type" value="Genomic_DNA"/>
</dbReference>
<evidence type="ECO:0000313" key="2">
    <source>
        <dbReference type="Proteomes" id="UP000193778"/>
    </source>
</evidence>